<dbReference type="PANTHER" id="PTHR43178">
    <property type="entry name" value="DIHYDROLIPOAMIDE ACETYLTRANSFERASE COMPONENT OF PYRUVATE DEHYDROGENASE COMPLEX"/>
    <property type="match status" value="1"/>
</dbReference>
<evidence type="ECO:0000313" key="6">
    <source>
        <dbReference type="Proteomes" id="UP000295680"/>
    </source>
</evidence>
<name>A0A4R2JT74_9PSEU</name>
<dbReference type="PANTHER" id="PTHR43178:SF5">
    <property type="entry name" value="LIPOAMIDE ACYLTRANSFERASE COMPONENT OF BRANCHED-CHAIN ALPHA-KETO ACID DEHYDROGENASE COMPLEX, MITOCHONDRIAL"/>
    <property type="match status" value="1"/>
</dbReference>
<protein>
    <submittedName>
        <fullName evidence="5">2-oxoacid dehydrogenase/acyltransferase catalytic subunit</fullName>
    </submittedName>
</protein>
<dbReference type="InterPro" id="IPR001078">
    <property type="entry name" value="2-oxoacid_DH_actylTfrase"/>
</dbReference>
<accession>A0A4R2JT74</accession>
<dbReference type="InterPro" id="IPR023213">
    <property type="entry name" value="CAT-like_dom_sf"/>
</dbReference>
<evidence type="ECO:0000256" key="2">
    <source>
        <dbReference type="ARBA" id="ARBA00022679"/>
    </source>
</evidence>
<comment type="caution">
    <text evidence="5">The sequence shown here is derived from an EMBL/GenBank/DDBJ whole genome shotgun (WGS) entry which is preliminary data.</text>
</comment>
<keyword evidence="6" id="KW-1185">Reference proteome</keyword>
<dbReference type="RefSeq" id="WP_243726770.1">
    <property type="nucleotide sequence ID" value="NZ_SLWS01000002.1"/>
</dbReference>
<feature type="domain" description="2-oxoacid dehydrogenase acyltransferase catalytic" evidence="4">
    <location>
        <begin position="159"/>
        <end position="243"/>
    </location>
</feature>
<organism evidence="5 6">
    <name type="scientific">Actinocrispum wychmicini</name>
    <dbReference type="NCBI Taxonomy" id="1213861"/>
    <lineage>
        <taxon>Bacteria</taxon>
        <taxon>Bacillati</taxon>
        <taxon>Actinomycetota</taxon>
        <taxon>Actinomycetes</taxon>
        <taxon>Pseudonocardiales</taxon>
        <taxon>Pseudonocardiaceae</taxon>
        <taxon>Actinocrispum</taxon>
    </lineage>
</organism>
<dbReference type="AlphaFoldDB" id="A0A4R2JT74"/>
<dbReference type="GO" id="GO:0016407">
    <property type="term" value="F:acetyltransferase activity"/>
    <property type="evidence" value="ECO:0007669"/>
    <property type="project" value="TreeGrafter"/>
</dbReference>
<sequence>MRTTRIARERRHTLHFLDETRKIAPVFLDTEIDMTRVQRHRAAEGLSYVTYVLHSTARVLARHPQANAAIRGRRIARYSSVDGKLALDKRLNGERIVLAAVLPGLDKADLAEIQEQVDHYRDGDPAQMPEFAGARALHRLPWPLGALAFRLVVRPLRTRAVRLGTFAVTSLGHRSVDGFYSVGGTTITIGVGRIVDRPVVRDGQIVVAPVMRLNLTFDHRVIDGAEAADVLTEIKETLESFDRAAVSVR</sequence>
<keyword evidence="3 5" id="KW-0012">Acyltransferase</keyword>
<dbReference type="GO" id="GO:0005737">
    <property type="term" value="C:cytoplasm"/>
    <property type="evidence" value="ECO:0007669"/>
    <property type="project" value="TreeGrafter"/>
</dbReference>
<dbReference type="Gene3D" id="3.30.559.10">
    <property type="entry name" value="Chloramphenicol acetyltransferase-like domain"/>
    <property type="match status" value="1"/>
</dbReference>
<reference evidence="5 6" key="1">
    <citation type="submission" date="2019-03" db="EMBL/GenBank/DDBJ databases">
        <title>Genomic Encyclopedia of Type Strains, Phase IV (KMG-IV): sequencing the most valuable type-strain genomes for metagenomic binning, comparative biology and taxonomic classification.</title>
        <authorList>
            <person name="Goeker M."/>
        </authorList>
    </citation>
    <scope>NUCLEOTIDE SEQUENCE [LARGE SCALE GENOMIC DNA]</scope>
    <source>
        <strain evidence="5 6">DSM 45934</strain>
    </source>
</reference>
<evidence type="ECO:0000256" key="3">
    <source>
        <dbReference type="ARBA" id="ARBA00023315"/>
    </source>
</evidence>
<dbReference type="Proteomes" id="UP000295680">
    <property type="component" value="Unassembled WGS sequence"/>
</dbReference>
<comment type="cofactor">
    <cofactor evidence="1">
        <name>(R)-lipoate</name>
        <dbReference type="ChEBI" id="CHEBI:83088"/>
    </cofactor>
</comment>
<dbReference type="SUPFAM" id="SSF52777">
    <property type="entry name" value="CoA-dependent acyltransferases"/>
    <property type="match status" value="1"/>
</dbReference>
<dbReference type="Pfam" id="PF00198">
    <property type="entry name" value="2-oxoacid_dh"/>
    <property type="match status" value="1"/>
</dbReference>
<dbReference type="EMBL" id="SLWS01000002">
    <property type="protein sequence ID" value="TCO62327.1"/>
    <property type="molecule type" value="Genomic_DNA"/>
</dbReference>
<gene>
    <name evidence="5" type="ORF">EV192_102464</name>
</gene>
<dbReference type="GO" id="GO:0031405">
    <property type="term" value="F:lipoic acid binding"/>
    <property type="evidence" value="ECO:0007669"/>
    <property type="project" value="TreeGrafter"/>
</dbReference>
<proteinExistence type="predicted"/>
<evidence type="ECO:0000256" key="1">
    <source>
        <dbReference type="ARBA" id="ARBA00001938"/>
    </source>
</evidence>
<keyword evidence="2 5" id="KW-0808">Transferase</keyword>
<evidence type="ECO:0000313" key="5">
    <source>
        <dbReference type="EMBL" id="TCO62327.1"/>
    </source>
</evidence>
<dbReference type="InterPro" id="IPR050743">
    <property type="entry name" value="2-oxoacid_DH_E2_comp"/>
</dbReference>
<evidence type="ECO:0000259" key="4">
    <source>
        <dbReference type="Pfam" id="PF00198"/>
    </source>
</evidence>